<dbReference type="EMBL" id="ATFQ01000040">
    <property type="protein sequence ID" value="EPQ20954.1"/>
    <property type="molecule type" value="Genomic_DNA"/>
</dbReference>
<sequence length="117" mass="12828">MRKVSEAILNNLTPIGIAAAAEQLSVYNVGDDYLQKLGAVTGYAECDYRYVKAWSDGEGHIQHLVVEDEAIDKYREGLDHVIEDVMITAAARALAQAEMIPNPFPINAIEPETAPSR</sequence>
<evidence type="ECO:0000313" key="1">
    <source>
        <dbReference type="EMBL" id="EPQ20954.1"/>
    </source>
</evidence>
<comment type="caution">
    <text evidence="1">The sequence shown here is derived from an EMBL/GenBank/DDBJ whole genome shotgun (WGS) entry which is preliminary data.</text>
</comment>
<name>A0A829HM36_9MYCO</name>
<dbReference type="Proteomes" id="UP000014969">
    <property type="component" value="Unassembled WGS sequence"/>
</dbReference>
<dbReference type="RefSeq" id="WP_020724442.1">
    <property type="nucleotide sequence ID" value="NZ_ATFQ01000040.1"/>
</dbReference>
<organism evidence="1 2">
    <name type="scientific">Mycobacteroides abscessus subsp. bolletii CRM-0020</name>
    <dbReference type="NCBI Taxonomy" id="1306401"/>
    <lineage>
        <taxon>Bacteria</taxon>
        <taxon>Bacillati</taxon>
        <taxon>Actinomycetota</taxon>
        <taxon>Actinomycetes</taxon>
        <taxon>Mycobacteriales</taxon>
        <taxon>Mycobacteriaceae</taxon>
        <taxon>Mycobacteroides</taxon>
        <taxon>Mycobacteroides abscessus</taxon>
    </lineage>
</organism>
<reference evidence="1 2" key="1">
    <citation type="journal article" date="2013" name="Genome Announc.">
        <title>Genome Sequence of an Epidemic Isolate of Mycobacterium abscessus subsp. bolletii from Rio de Janeiro, Brazil.</title>
        <authorList>
            <person name="Davidson R.M."/>
            <person name="Reynolds P.R."/>
            <person name="Farias-Hesson E."/>
            <person name="Duarte R.S."/>
            <person name="Jackson M."/>
            <person name="Strong M."/>
        </authorList>
    </citation>
    <scope>NUCLEOTIDE SEQUENCE [LARGE SCALE GENOMIC DNA]</scope>
    <source>
        <strain evidence="1 2">CRM-0020</strain>
    </source>
</reference>
<protein>
    <submittedName>
        <fullName evidence="1">Uncharacterized protein</fullName>
    </submittedName>
</protein>
<gene>
    <name evidence="1" type="ORF">J108_23360</name>
</gene>
<dbReference type="AlphaFoldDB" id="A0A829HM36"/>
<evidence type="ECO:0000313" key="2">
    <source>
        <dbReference type="Proteomes" id="UP000014969"/>
    </source>
</evidence>
<proteinExistence type="predicted"/>
<accession>A0A829HM36</accession>